<gene>
    <name evidence="2" type="primary">RE1_350</name>
    <name evidence="2" type="ORF">CK203_099785</name>
</gene>
<name>A0A438C6W8_VITVI</name>
<sequence>MMMDLLTGSSQTCGQRIQSETRLDYKETFSPIVKPVTICTVLTLVVMQGWSLRQLDVNNAFLHGHLTKKVYMKQPPGFRSPEKPDHVCCLTKAIYGLKQAPRAWYSALKRAPLEFGFINAKSDSSLFVFHDGSILVYRLVYVDDLILTGNNSTFVANGLFLTQHKYIRDILAKTSMDGAKDVTTPLSTSVSLQLANGLPSVDSTEYRRVIGALQYFLDDRKSTSAYVLFLGHTPISWSSKKQSAIARSSTEVEYRALAIAAAESMWLLSLFQEMKFTLPQPPLLLCDNLGTTQLSFNPVQHSRMKHIQIDIHFVRDLVEKKFLNVWHVHTNDQLADLLTKPLSRQRTDYLRDKIGLSDAILTCARLTAAARTSYKSISASVLVLERVEANCFGQPNPPLQRKEDSTKKASFNLFFPALKAEISLLVRHSCIKAPKSDMWKPVSRSKIDSFGTI</sequence>
<evidence type="ECO:0000259" key="1">
    <source>
        <dbReference type="Pfam" id="PF07727"/>
    </source>
</evidence>
<dbReference type="EMBL" id="QGNW01002505">
    <property type="protein sequence ID" value="RVW18994.1"/>
    <property type="molecule type" value="Genomic_DNA"/>
</dbReference>
<protein>
    <submittedName>
        <fullName evidence="2">Retrovirus-related Pol polyprotein from transposon RE1</fullName>
    </submittedName>
</protein>
<organism evidence="2 3">
    <name type="scientific">Vitis vinifera</name>
    <name type="common">Grape</name>
    <dbReference type="NCBI Taxonomy" id="29760"/>
    <lineage>
        <taxon>Eukaryota</taxon>
        <taxon>Viridiplantae</taxon>
        <taxon>Streptophyta</taxon>
        <taxon>Embryophyta</taxon>
        <taxon>Tracheophyta</taxon>
        <taxon>Spermatophyta</taxon>
        <taxon>Magnoliopsida</taxon>
        <taxon>eudicotyledons</taxon>
        <taxon>Gunneridae</taxon>
        <taxon>Pentapetalae</taxon>
        <taxon>rosids</taxon>
        <taxon>Vitales</taxon>
        <taxon>Vitaceae</taxon>
        <taxon>Viteae</taxon>
        <taxon>Vitis</taxon>
    </lineage>
</organism>
<dbReference type="Pfam" id="PF07727">
    <property type="entry name" value="RVT_2"/>
    <property type="match status" value="1"/>
</dbReference>
<dbReference type="InterPro" id="IPR043502">
    <property type="entry name" value="DNA/RNA_pol_sf"/>
</dbReference>
<dbReference type="SUPFAM" id="SSF56672">
    <property type="entry name" value="DNA/RNA polymerases"/>
    <property type="match status" value="1"/>
</dbReference>
<evidence type="ECO:0000313" key="3">
    <source>
        <dbReference type="Proteomes" id="UP000288805"/>
    </source>
</evidence>
<evidence type="ECO:0000313" key="2">
    <source>
        <dbReference type="EMBL" id="RVW18994.1"/>
    </source>
</evidence>
<dbReference type="PANTHER" id="PTHR11439">
    <property type="entry name" value="GAG-POL-RELATED RETROTRANSPOSON"/>
    <property type="match status" value="1"/>
</dbReference>
<dbReference type="InterPro" id="IPR013103">
    <property type="entry name" value="RVT_2"/>
</dbReference>
<accession>A0A438C6W8</accession>
<feature type="domain" description="Reverse transcriptase Ty1/copia-type" evidence="1">
    <location>
        <begin position="21"/>
        <end position="155"/>
    </location>
</feature>
<proteinExistence type="predicted"/>
<dbReference type="CDD" id="cd09272">
    <property type="entry name" value="RNase_HI_RT_Ty1"/>
    <property type="match status" value="1"/>
</dbReference>
<dbReference type="Proteomes" id="UP000288805">
    <property type="component" value="Unassembled WGS sequence"/>
</dbReference>
<dbReference type="AlphaFoldDB" id="A0A438C6W8"/>
<comment type="caution">
    <text evidence="2">The sequence shown here is derived from an EMBL/GenBank/DDBJ whole genome shotgun (WGS) entry which is preliminary data.</text>
</comment>
<reference evidence="2 3" key="1">
    <citation type="journal article" date="2018" name="PLoS Genet.">
        <title>Population sequencing reveals clonal diversity and ancestral inbreeding in the grapevine cultivar Chardonnay.</title>
        <authorList>
            <person name="Roach M.J."/>
            <person name="Johnson D.L."/>
            <person name="Bohlmann J."/>
            <person name="van Vuuren H.J."/>
            <person name="Jones S.J."/>
            <person name="Pretorius I.S."/>
            <person name="Schmidt S.A."/>
            <person name="Borneman A.R."/>
        </authorList>
    </citation>
    <scope>NUCLEOTIDE SEQUENCE [LARGE SCALE GENOMIC DNA]</scope>
    <source>
        <strain evidence="3">cv. Chardonnay</strain>
        <tissue evidence="2">Leaf</tissue>
    </source>
</reference>
<dbReference type="PANTHER" id="PTHR11439:SF483">
    <property type="entry name" value="PEPTIDE SYNTHASE GLIP-LIKE, PUTATIVE (AFU_ORTHOLOGUE AFUA_3G12920)-RELATED"/>
    <property type="match status" value="1"/>
</dbReference>